<feature type="transmembrane region" description="Helical" evidence="7">
    <location>
        <begin position="357"/>
        <end position="374"/>
    </location>
</feature>
<evidence type="ECO:0000313" key="10">
    <source>
        <dbReference type="Proteomes" id="UP001316803"/>
    </source>
</evidence>
<feature type="transmembrane region" description="Helical" evidence="7">
    <location>
        <begin position="381"/>
        <end position="402"/>
    </location>
</feature>
<dbReference type="PANTHER" id="PTHR23501:SF193">
    <property type="entry name" value="MULTIDRUG TRANSPORTER, PUTATIVE (AFU_ORTHOLOGUE AFUA_8G00940)-RELATED"/>
    <property type="match status" value="1"/>
</dbReference>
<dbReference type="Gene3D" id="1.20.1250.20">
    <property type="entry name" value="MFS general substrate transporter like domains"/>
    <property type="match status" value="1"/>
</dbReference>
<accession>A0AAN8EMG6</accession>
<keyword evidence="5 7" id="KW-0472">Membrane</keyword>
<feature type="domain" description="Major facilitator superfamily (MFS) profile" evidence="8">
    <location>
        <begin position="53"/>
        <end position="542"/>
    </location>
</feature>
<reference evidence="9 10" key="1">
    <citation type="submission" date="2022-12" db="EMBL/GenBank/DDBJ databases">
        <title>Genomic features and morphological characterization of a novel Knufia sp. strain isolated from spacecraft assembly facility.</title>
        <authorList>
            <person name="Teixeira M."/>
            <person name="Chander A.M."/>
            <person name="Stajich J.E."/>
            <person name="Venkateswaran K."/>
        </authorList>
    </citation>
    <scope>NUCLEOTIDE SEQUENCE [LARGE SCALE GENOMIC DNA]</scope>
    <source>
        <strain evidence="9 10">FJI-L2-BK-P2</strain>
    </source>
</reference>
<evidence type="ECO:0000259" key="8">
    <source>
        <dbReference type="PROSITE" id="PS50850"/>
    </source>
</evidence>
<feature type="transmembrane region" description="Helical" evidence="7">
    <location>
        <begin position="175"/>
        <end position="194"/>
    </location>
</feature>
<keyword evidence="3 7" id="KW-0812">Transmembrane</keyword>
<evidence type="ECO:0000256" key="5">
    <source>
        <dbReference type="ARBA" id="ARBA00023136"/>
    </source>
</evidence>
<feature type="transmembrane region" description="Helical" evidence="7">
    <location>
        <begin position="274"/>
        <end position="295"/>
    </location>
</feature>
<dbReference type="AlphaFoldDB" id="A0AAN8EMG6"/>
<keyword evidence="4 7" id="KW-1133">Transmembrane helix</keyword>
<feature type="transmembrane region" description="Helical" evidence="7">
    <location>
        <begin position="408"/>
        <end position="430"/>
    </location>
</feature>
<evidence type="ECO:0000256" key="3">
    <source>
        <dbReference type="ARBA" id="ARBA00022692"/>
    </source>
</evidence>
<dbReference type="SUPFAM" id="SSF103473">
    <property type="entry name" value="MFS general substrate transporter"/>
    <property type="match status" value="1"/>
</dbReference>
<feature type="transmembrane region" description="Helical" evidence="7">
    <location>
        <begin position="143"/>
        <end position="168"/>
    </location>
</feature>
<evidence type="ECO:0000256" key="4">
    <source>
        <dbReference type="ARBA" id="ARBA00022989"/>
    </source>
</evidence>
<evidence type="ECO:0000256" key="1">
    <source>
        <dbReference type="ARBA" id="ARBA00004141"/>
    </source>
</evidence>
<evidence type="ECO:0000256" key="7">
    <source>
        <dbReference type="SAM" id="Phobius"/>
    </source>
</evidence>
<feature type="region of interest" description="Disordered" evidence="6">
    <location>
        <begin position="1"/>
        <end position="42"/>
    </location>
</feature>
<dbReference type="PANTHER" id="PTHR23501">
    <property type="entry name" value="MAJOR FACILITATOR SUPERFAMILY"/>
    <property type="match status" value="1"/>
</dbReference>
<dbReference type="InterPro" id="IPR020846">
    <property type="entry name" value="MFS_dom"/>
</dbReference>
<gene>
    <name evidence="9" type="ORF">OHC33_002469</name>
</gene>
<dbReference type="InterPro" id="IPR036259">
    <property type="entry name" value="MFS_trans_sf"/>
</dbReference>
<feature type="compositionally biased region" description="Basic and acidic residues" evidence="6">
    <location>
        <begin position="1"/>
        <end position="22"/>
    </location>
</feature>
<feature type="transmembrane region" description="Helical" evidence="7">
    <location>
        <begin position="206"/>
        <end position="227"/>
    </location>
</feature>
<feature type="transmembrane region" description="Helical" evidence="7">
    <location>
        <begin position="117"/>
        <end position="137"/>
    </location>
</feature>
<feature type="transmembrane region" description="Helical" evidence="7">
    <location>
        <begin position="520"/>
        <end position="539"/>
    </location>
</feature>
<feature type="transmembrane region" description="Helical" evidence="7">
    <location>
        <begin position="442"/>
        <end position="463"/>
    </location>
</feature>
<feature type="transmembrane region" description="Helical" evidence="7">
    <location>
        <begin position="248"/>
        <end position="268"/>
    </location>
</feature>
<keyword evidence="10" id="KW-1185">Reference proteome</keyword>
<sequence>MSARSKPDHDVSIETPLDDARTRGHSRNTTSEPETEKPTPEPEYLTGAPLYLLITALILTVIIMTLDISIIATALPRITDTFDTIADIGWYGAAFTFTNSALLPMSGKIYTFFPMKYSFIIFVAVFELGSLLCATAVSSPMFIVGRAVAGMGSSGIVNGALSIIALAGPPETRPMLMGITMAVAGAGQLLGPLIGGALTQHVTWRWCFYINLPCGAVTIAFLTFIRFPNNSASRKIFVPKTIIKDFDIIGFAIFVPAIIMFMMALQWGGSTHPWSSPTIIGLLVGFAVALIPLCYWEYRAGIDAMFPIPLFRIRVFSCACLTAFTAGASLLILSYYLPLWFQTVKLANPVHSAIDTLPSFLSQIILAIVAGALCPRVIPYFTPFAIAGSILATIGVGLMTTFTPTTTTATFIGFQILSGAGRGLFMQIPVQTAQQNISKDQLAVGTAVVSFFQFFGGSLFLALGQTVLSNLLGPALGKFAPGLDPAVVLNSGATDVRGAVPGEYRGGVVLAYNEAITRTFYLAMGVSVVSVVSGLGLGWRKVERKEKVKKGETKGADVGERMAEVKV</sequence>
<dbReference type="GO" id="GO:0005886">
    <property type="term" value="C:plasma membrane"/>
    <property type="evidence" value="ECO:0007669"/>
    <property type="project" value="TreeGrafter"/>
</dbReference>
<evidence type="ECO:0000256" key="2">
    <source>
        <dbReference type="ARBA" id="ARBA00007520"/>
    </source>
</evidence>
<dbReference type="Proteomes" id="UP001316803">
    <property type="component" value="Unassembled WGS sequence"/>
</dbReference>
<comment type="subcellular location">
    <subcellularLocation>
        <location evidence="1">Membrane</location>
        <topology evidence="1">Multi-pass membrane protein</topology>
    </subcellularLocation>
</comment>
<dbReference type="Pfam" id="PF07690">
    <property type="entry name" value="MFS_1"/>
    <property type="match status" value="1"/>
</dbReference>
<dbReference type="EMBL" id="JAKLMC020000004">
    <property type="protein sequence ID" value="KAK5956980.1"/>
    <property type="molecule type" value="Genomic_DNA"/>
</dbReference>
<evidence type="ECO:0000313" key="9">
    <source>
        <dbReference type="EMBL" id="KAK5956980.1"/>
    </source>
</evidence>
<dbReference type="CDD" id="cd17502">
    <property type="entry name" value="MFS_Azr1_MDR_like"/>
    <property type="match status" value="1"/>
</dbReference>
<protein>
    <recommendedName>
        <fullName evidence="8">Major facilitator superfamily (MFS) profile domain-containing protein</fullName>
    </recommendedName>
</protein>
<dbReference type="PROSITE" id="PS50850">
    <property type="entry name" value="MFS"/>
    <property type="match status" value="1"/>
</dbReference>
<feature type="transmembrane region" description="Helical" evidence="7">
    <location>
        <begin position="50"/>
        <end position="76"/>
    </location>
</feature>
<dbReference type="InterPro" id="IPR011701">
    <property type="entry name" value="MFS"/>
</dbReference>
<feature type="transmembrane region" description="Helical" evidence="7">
    <location>
        <begin position="88"/>
        <end position="105"/>
    </location>
</feature>
<comment type="similarity">
    <text evidence="2">Belongs to the major facilitator superfamily. TCR/Tet family.</text>
</comment>
<feature type="transmembrane region" description="Helical" evidence="7">
    <location>
        <begin position="315"/>
        <end position="337"/>
    </location>
</feature>
<organism evidence="9 10">
    <name type="scientific">Knufia fluminis</name>
    <dbReference type="NCBI Taxonomy" id="191047"/>
    <lineage>
        <taxon>Eukaryota</taxon>
        <taxon>Fungi</taxon>
        <taxon>Dikarya</taxon>
        <taxon>Ascomycota</taxon>
        <taxon>Pezizomycotina</taxon>
        <taxon>Eurotiomycetes</taxon>
        <taxon>Chaetothyriomycetidae</taxon>
        <taxon>Chaetothyriales</taxon>
        <taxon>Trichomeriaceae</taxon>
        <taxon>Knufia</taxon>
    </lineage>
</organism>
<proteinExistence type="inferred from homology"/>
<evidence type="ECO:0000256" key="6">
    <source>
        <dbReference type="SAM" id="MobiDB-lite"/>
    </source>
</evidence>
<comment type="caution">
    <text evidence="9">The sequence shown here is derived from an EMBL/GenBank/DDBJ whole genome shotgun (WGS) entry which is preliminary data.</text>
</comment>
<dbReference type="GO" id="GO:0022857">
    <property type="term" value="F:transmembrane transporter activity"/>
    <property type="evidence" value="ECO:0007669"/>
    <property type="project" value="InterPro"/>
</dbReference>
<name>A0AAN8EMG6_9EURO</name>